<dbReference type="GO" id="GO:0005829">
    <property type="term" value="C:cytosol"/>
    <property type="evidence" value="ECO:0007669"/>
    <property type="project" value="TreeGrafter"/>
</dbReference>
<keyword evidence="5" id="KW-1185">Reference proteome</keyword>
<reference evidence="4 5" key="1">
    <citation type="submission" date="2020-08" db="EMBL/GenBank/DDBJ databases">
        <title>Aphidius gifuensis genome sequencing and assembly.</title>
        <authorList>
            <person name="Du Z."/>
        </authorList>
    </citation>
    <scope>NUCLEOTIDE SEQUENCE [LARGE SCALE GENOMIC DNA]</scope>
    <source>
        <strain evidence="4">YNYX2018</strain>
        <tissue evidence="4">Adults</tissue>
    </source>
</reference>
<dbReference type="AlphaFoldDB" id="A0A834XTR2"/>
<evidence type="ECO:0000313" key="4">
    <source>
        <dbReference type="EMBL" id="KAF7993313.1"/>
    </source>
</evidence>
<accession>A0A834XTR2</accession>
<name>A0A834XTR2_APHGI</name>
<protein>
    <recommendedName>
        <fullName evidence="2">TIP41-like protein</fullName>
    </recommendedName>
</protein>
<dbReference type="PANTHER" id="PTHR21021:SF16">
    <property type="entry name" value="TIP41-LIKE PROTEIN"/>
    <property type="match status" value="1"/>
</dbReference>
<comment type="similarity">
    <text evidence="1">Belongs to the TIP41 family.</text>
</comment>
<dbReference type="Pfam" id="PF04176">
    <property type="entry name" value="TIP41"/>
    <property type="match status" value="1"/>
</dbReference>
<dbReference type="GO" id="GO:0031929">
    <property type="term" value="P:TOR signaling"/>
    <property type="evidence" value="ECO:0007669"/>
    <property type="project" value="TreeGrafter"/>
</dbReference>
<dbReference type="OrthoDB" id="10253878at2759"/>
<sequence length="300" mass="34322">MTTIKTHSGIDILRLPVDQEEHVFPPWGIKYTQSHILHSKCSKNEEGCADDDTDPCTFCLYNTALKMPHMPDMVFPNNILILKHERGSIIEFKAIDALQLVANGKIDLKLACSEAWHESRSDCKEYLEEKVKPFDWTFTTNYMGTITGLKVLDTDEKIDLEKLKRKDKILFYHDLTLFEDELHDNGIASLSVKIRVMPGSFFILLRYFLRIDNVMLRVNDTRMYHEFGNDYILREYTSREAKVPDITVSPTLFVEPSLIAPHLPLTKSLYQKLVLPQKPSAQSSSSSSSSDKISNTVDSS</sequence>
<evidence type="ECO:0000313" key="5">
    <source>
        <dbReference type="Proteomes" id="UP000639338"/>
    </source>
</evidence>
<dbReference type="Proteomes" id="UP000639338">
    <property type="component" value="Unassembled WGS sequence"/>
</dbReference>
<comment type="caution">
    <text evidence="4">The sequence shown here is derived from an EMBL/GenBank/DDBJ whole genome shotgun (WGS) entry which is preliminary data.</text>
</comment>
<feature type="region of interest" description="Disordered" evidence="3">
    <location>
        <begin position="279"/>
        <end position="300"/>
    </location>
</feature>
<feature type="compositionally biased region" description="Low complexity" evidence="3">
    <location>
        <begin position="280"/>
        <end position="300"/>
    </location>
</feature>
<evidence type="ECO:0000256" key="2">
    <source>
        <dbReference type="ARBA" id="ARBA00018951"/>
    </source>
</evidence>
<evidence type="ECO:0000256" key="3">
    <source>
        <dbReference type="SAM" id="MobiDB-lite"/>
    </source>
</evidence>
<organism evidence="4 5">
    <name type="scientific">Aphidius gifuensis</name>
    <name type="common">Parasitoid wasp</name>
    <dbReference type="NCBI Taxonomy" id="684658"/>
    <lineage>
        <taxon>Eukaryota</taxon>
        <taxon>Metazoa</taxon>
        <taxon>Ecdysozoa</taxon>
        <taxon>Arthropoda</taxon>
        <taxon>Hexapoda</taxon>
        <taxon>Insecta</taxon>
        <taxon>Pterygota</taxon>
        <taxon>Neoptera</taxon>
        <taxon>Endopterygota</taxon>
        <taxon>Hymenoptera</taxon>
        <taxon>Apocrita</taxon>
        <taxon>Ichneumonoidea</taxon>
        <taxon>Braconidae</taxon>
        <taxon>Aphidiinae</taxon>
        <taxon>Aphidius</taxon>
    </lineage>
</organism>
<dbReference type="EMBL" id="JACMRX010000003">
    <property type="protein sequence ID" value="KAF7993313.1"/>
    <property type="molecule type" value="Genomic_DNA"/>
</dbReference>
<dbReference type="PANTHER" id="PTHR21021">
    <property type="entry name" value="GAF/PUTATIVE CYTOSKELETAL PROTEIN"/>
    <property type="match status" value="1"/>
</dbReference>
<gene>
    <name evidence="4" type="ORF">HCN44_006373</name>
</gene>
<dbReference type="InterPro" id="IPR007303">
    <property type="entry name" value="TIP41-like"/>
</dbReference>
<dbReference type="InterPro" id="IPR051330">
    <property type="entry name" value="Phosphatase_reg/MetRdx"/>
</dbReference>
<proteinExistence type="inferred from homology"/>
<evidence type="ECO:0000256" key="1">
    <source>
        <dbReference type="ARBA" id="ARBA00006658"/>
    </source>
</evidence>